<evidence type="ECO:0000313" key="9">
    <source>
        <dbReference type="Proteomes" id="UP000620075"/>
    </source>
</evidence>
<dbReference type="EC" id="4.1.2.25" evidence="6"/>
<evidence type="ECO:0000256" key="6">
    <source>
        <dbReference type="RuleBase" id="RU362079"/>
    </source>
</evidence>
<evidence type="ECO:0000256" key="5">
    <source>
        <dbReference type="ARBA" id="ARBA00023239"/>
    </source>
</evidence>
<accession>A0A934N7M6</accession>
<feature type="domain" description="Dihydroneopterin aldolase/epimerase" evidence="7">
    <location>
        <begin position="4"/>
        <end position="115"/>
    </location>
</feature>
<dbReference type="CDD" id="cd00534">
    <property type="entry name" value="DHNA_DHNTPE"/>
    <property type="match status" value="1"/>
</dbReference>
<dbReference type="AlphaFoldDB" id="A0A934N7M6"/>
<evidence type="ECO:0000256" key="2">
    <source>
        <dbReference type="ARBA" id="ARBA00005013"/>
    </source>
</evidence>
<dbReference type="PANTHER" id="PTHR42844:SF1">
    <property type="entry name" value="DIHYDRONEOPTERIN ALDOLASE 1-RELATED"/>
    <property type="match status" value="1"/>
</dbReference>
<dbReference type="InterPro" id="IPR006156">
    <property type="entry name" value="Dihydroneopterin_aldolase"/>
</dbReference>
<evidence type="ECO:0000256" key="4">
    <source>
        <dbReference type="ARBA" id="ARBA00022909"/>
    </source>
</evidence>
<dbReference type="Gene3D" id="3.30.1130.10">
    <property type="match status" value="1"/>
</dbReference>
<dbReference type="Pfam" id="PF02152">
    <property type="entry name" value="FolB"/>
    <property type="match status" value="1"/>
</dbReference>
<dbReference type="GO" id="GO:0004150">
    <property type="term" value="F:dihydroneopterin aldolase activity"/>
    <property type="evidence" value="ECO:0007669"/>
    <property type="project" value="UniProtKB-UniRule"/>
</dbReference>
<comment type="pathway">
    <text evidence="2 6">Cofactor biosynthesis; tetrahydrofolate biosynthesis; 2-amino-4-hydroxy-6-hydroxymethyl-7,8-dihydropteridine diphosphate from 7,8-dihydroneopterin triphosphate: step 3/4.</text>
</comment>
<evidence type="ECO:0000256" key="1">
    <source>
        <dbReference type="ARBA" id="ARBA00001353"/>
    </source>
</evidence>
<name>A0A934N7M6_9BACT</name>
<dbReference type="SMART" id="SM00905">
    <property type="entry name" value="FolB"/>
    <property type="match status" value="1"/>
</dbReference>
<dbReference type="FunFam" id="3.30.1130.10:FF:000003">
    <property type="entry name" value="7,8-dihydroneopterin aldolase"/>
    <property type="match status" value="1"/>
</dbReference>
<comment type="function">
    <text evidence="6">Catalyzes the conversion of 7,8-dihydroneopterin to 6-hydroxymethyl-7,8-dihydropterin.</text>
</comment>
<sequence>MDRLLLHGMVFFGRHGNRPAERQLGQRFSVDLELEVDTARAGQSDDLADTVNYSHAYADVKEVVEGEPANLLETVAARIAERVLARPRVHAALVRVRKRPPAQDQFESFGVEIHRKRSVP</sequence>
<dbReference type="PANTHER" id="PTHR42844">
    <property type="entry name" value="DIHYDRONEOPTERIN ALDOLASE 1-RELATED"/>
    <property type="match status" value="1"/>
</dbReference>
<comment type="similarity">
    <text evidence="3 6">Belongs to the DHNA family.</text>
</comment>
<dbReference type="NCBIfam" id="TIGR00525">
    <property type="entry name" value="folB"/>
    <property type="match status" value="1"/>
</dbReference>
<dbReference type="RefSeq" id="WP_338180488.1">
    <property type="nucleotide sequence ID" value="NZ_JAEKNQ010000044.1"/>
</dbReference>
<reference evidence="8 9" key="1">
    <citation type="submission" date="2020-10" db="EMBL/GenBank/DDBJ databases">
        <title>Ca. Dormibacterota MAGs.</title>
        <authorList>
            <person name="Montgomery K."/>
        </authorList>
    </citation>
    <scope>NUCLEOTIDE SEQUENCE [LARGE SCALE GENOMIC DNA]</scope>
    <source>
        <strain evidence="8">SC8811_S16_3</strain>
    </source>
</reference>
<dbReference type="InterPro" id="IPR006157">
    <property type="entry name" value="FolB_dom"/>
</dbReference>
<dbReference type="SUPFAM" id="SSF55620">
    <property type="entry name" value="Tetrahydrobiopterin biosynthesis enzymes-like"/>
    <property type="match status" value="1"/>
</dbReference>
<keyword evidence="4 6" id="KW-0289">Folate biosynthesis</keyword>
<evidence type="ECO:0000313" key="8">
    <source>
        <dbReference type="EMBL" id="MBJ7603830.1"/>
    </source>
</evidence>
<organism evidence="8 9">
    <name type="scientific">Candidatus Dormiibacter inghamiae</name>
    <dbReference type="NCBI Taxonomy" id="3127013"/>
    <lineage>
        <taxon>Bacteria</taxon>
        <taxon>Bacillati</taxon>
        <taxon>Candidatus Dormiibacterota</taxon>
        <taxon>Candidatus Dormibacteria</taxon>
        <taxon>Candidatus Dormibacterales</taxon>
        <taxon>Candidatus Dormibacteraceae</taxon>
        <taxon>Candidatus Dormiibacter</taxon>
    </lineage>
</organism>
<dbReference type="Proteomes" id="UP000620075">
    <property type="component" value="Unassembled WGS sequence"/>
</dbReference>
<proteinExistence type="inferred from homology"/>
<keyword evidence="5 6" id="KW-0456">Lyase</keyword>
<evidence type="ECO:0000256" key="3">
    <source>
        <dbReference type="ARBA" id="ARBA00005708"/>
    </source>
</evidence>
<gene>
    <name evidence="8" type="primary">folB</name>
    <name evidence="8" type="ORF">JF888_11650</name>
</gene>
<dbReference type="InterPro" id="IPR043133">
    <property type="entry name" value="GTP-CH-I_C/QueF"/>
</dbReference>
<protein>
    <recommendedName>
        <fullName evidence="6">7,8-dihydroneopterin aldolase</fullName>
        <ecNumber evidence="6">4.1.2.25</ecNumber>
    </recommendedName>
</protein>
<evidence type="ECO:0000259" key="7">
    <source>
        <dbReference type="SMART" id="SM00905"/>
    </source>
</evidence>
<dbReference type="GO" id="GO:0046656">
    <property type="term" value="P:folic acid biosynthetic process"/>
    <property type="evidence" value="ECO:0007669"/>
    <property type="project" value="UniProtKB-UniRule"/>
</dbReference>
<dbReference type="GO" id="GO:0046654">
    <property type="term" value="P:tetrahydrofolate biosynthetic process"/>
    <property type="evidence" value="ECO:0007669"/>
    <property type="project" value="UniProtKB-UniRule"/>
</dbReference>
<dbReference type="EMBL" id="JAEKNQ010000044">
    <property type="protein sequence ID" value="MBJ7603830.1"/>
    <property type="molecule type" value="Genomic_DNA"/>
</dbReference>
<comment type="catalytic activity">
    <reaction evidence="1 6">
        <text>7,8-dihydroneopterin = 6-hydroxymethyl-7,8-dihydropterin + glycolaldehyde</text>
        <dbReference type="Rhea" id="RHEA:10540"/>
        <dbReference type="ChEBI" id="CHEBI:17001"/>
        <dbReference type="ChEBI" id="CHEBI:17071"/>
        <dbReference type="ChEBI" id="CHEBI:44841"/>
        <dbReference type="EC" id="4.1.2.25"/>
    </reaction>
</comment>
<dbReference type="GO" id="GO:0005737">
    <property type="term" value="C:cytoplasm"/>
    <property type="evidence" value="ECO:0007669"/>
    <property type="project" value="TreeGrafter"/>
</dbReference>
<dbReference type="NCBIfam" id="TIGR00526">
    <property type="entry name" value="folB_dom"/>
    <property type="match status" value="1"/>
</dbReference>
<comment type="caution">
    <text evidence="8">The sequence shown here is derived from an EMBL/GenBank/DDBJ whole genome shotgun (WGS) entry which is preliminary data.</text>
</comment>